<evidence type="ECO:0000313" key="6">
    <source>
        <dbReference type="Proteomes" id="UP000051804"/>
    </source>
</evidence>
<organism evidence="5 6">
    <name type="scientific">Lacticaseibacillus nasuensis JCM 17158</name>
    <dbReference type="NCBI Taxonomy" id="1291734"/>
    <lineage>
        <taxon>Bacteria</taxon>
        <taxon>Bacillati</taxon>
        <taxon>Bacillota</taxon>
        <taxon>Bacilli</taxon>
        <taxon>Lactobacillales</taxon>
        <taxon>Lactobacillaceae</taxon>
        <taxon>Lacticaseibacillus</taxon>
    </lineage>
</organism>
<dbReference type="PROSITE" id="PS51372">
    <property type="entry name" value="PRD_2"/>
    <property type="match status" value="1"/>
</dbReference>
<comment type="caution">
    <text evidence="5">The sequence shown here is derived from an EMBL/GenBank/DDBJ whole genome shotgun (WGS) entry which is preliminary data.</text>
</comment>
<dbReference type="Gene3D" id="1.10.1790.10">
    <property type="entry name" value="PRD domain"/>
    <property type="match status" value="1"/>
</dbReference>
<dbReference type="InterPro" id="IPR003501">
    <property type="entry name" value="PTS_EIIB_2/3"/>
</dbReference>
<dbReference type="Gene3D" id="3.40.50.2300">
    <property type="match status" value="1"/>
</dbReference>
<dbReference type="GO" id="GO:0009401">
    <property type="term" value="P:phosphoenolpyruvate-dependent sugar phosphotransferase system"/>
    <property type="evidence" value="ECO:0007669"/>
    <property type="project" value="InterPro"/>
</dbReference>
<keyword evidence="6" id="KW-1185">Reference proteome</keyword>
<sequence length="669" mass="75202">MRLTQREIDVLTAILQAQPVGLTQLEEQLGLTANQLHYTFTKINVWLSDNDLSWLGTDKDLITVAEPLLVQRALTNFVAHTTPERFRYTSDQMQRFMFLTLLLSERPIAINRFVDTLYTSRTTVVNLLDGLQHQCARFRLTLKHLNRRGYLIEHDGFKKLTVFVQVLIDTISIRELLGFYYRDNIYSKMGELLLFNLFDLDTLFTVIKETLAYTDSLTSIDDVDFLLLIMLNYQYRQAVQQDGATTLNVEALAELAGEILHNDRRSLDPGQRRLIIHINVAMQRAFSLDFQFDEDFIRILSRHVQRFLFRQANQIQMNDIDVAQFMPEYGEIFNVVKAAIADYPELATGEITPSEIMLIAIYYASAFEQHAQRADVEPYLLVVCAEGVAVSTIVKNKLARLVSADHIDTSSVFDATEAKLTRYDLIISTVPLPGIDAARVLTIDHAFAPDLLQQVRQRLSLTTIAPPGNDINKFAAIMDAINSTSIGATELAQLEMQILQILSAPAIARTALATPLVINPALVARVEVGMTWQQAIMEAASGLLAQHLIEAHYVQTIINNTVRFGAYMMVTPGVILAHAGAEDGVNANAIAVTSFDQPIHFPGENTPLVHVIITIALKDDDPHLLMQKLMDWLLMPPTLELLRHFEQKATVVAKLRELFGEGAPAHLKE</sequence>
<dbReference type="InterPro" id="IPR050661">
    <property type="entry name" value="BglG_antiterminators"/>
</dbReference>
<dbReference type="EMBL" id="AZDJ01000032">
    <property type="protein sequence ID" value="KRK70393.1"/>
    <property type="molecule type" value="Genomic_DNA"/>
</dbReference>
<dbReference type="InterPro" id="IPR011608">
    <property type="entry name" value="PRD"/>
</dbReference>
<dbReference type="CDD" id="cd05568">
    <property type="entry name" value="PTS_IIB_bgl_like"/>
    <property type="match status" value="1"/>
</dbReference>
<feature type="domain" description="PRD" evidence="4">
    <location>
        <begin position="266"/>
        <end position="373"/>
    </location>
</feature>
<evidence type="ECO:0000313" key="5">
    <source>
        <dbReference type="EMBL" id="KRK70393.1"/>
    </source>
</evidence>
<dbReference type="GO" id="GO:0008982">
    <property type="term" value="F:protein-N(PI)-phosphohistidine-sugar phosphotransferase activity"/>
    <property type="evidence" value="ECO:0007669"/>
    <property type="project" value="InterPro"/>
</dbReference>
<dbReference type="PATRIC" id="fig|1291734.4.peg.472"/>
<dbReference type="InterPro" id="IPR016152">
    <property type="entry name" value="PTrfase/Anion_transptr"/>
</dbReference>
<dbReference type="PROSITE" id="PS51094">
    <property type="entry name" value="PTS_EIIA_TYPE_2"/>
    <property type="match status" value="1"/>
</dbReference>
<proteinExistence type="predicted"/>
<accession>A0A0R1JP92</accession>
<reference evidence="5 6" key="1">
    <citation type="journal article" date="2015" name="Genome Announc.">
        <title>Expanding the biotechnology potential of lactobacilli through comparative genomics of 213 strains and associated genera.</title>
        <authorList>
            <person name="Sun Z."/>
            <person name="Harris H.M."/>
            <person name="McCann A."/>
            <person name="Guo C."/>
            <person name="Argimon S."/>
            <person name="Zhang W."/>
            <person name="Yang X."/>
            <person name="Jeffery I.B."/>
            <person name="Cooney J.C."/>
            <person name="Kagawa T.F."/>
            <person name="Liu W."/>
            <person name="Song Y."/>
            <person name="Salvetti E."/>
            <person name="Wrobel A."/>
            <person name="Rasinkangas P."/>
            <person name="Parkhill J."/>
            <person name="Rea M.C."/>
            <person name="O'Sullivan O."/>
            <person name="Ritari J."/>
            <person name="Douillard F.P."/>
            <person name="Paul Ross R."/>
            <person name="Yang R."/>
            <person name="Briner A.E."/>
            <person name="Felis G.E."/>
            <person name="de Vos W.M."/>
            <person name="Barrangou R."/>
            <person name="Klaenhammer T.R."/>
            <person name="Caufield P.W."/>
            <person name="Cui Y."/>
            <person name="Zhang H."/>
            <person name="O'Toole P.W."/>
        </authorList>
    </citation>
    <scope>NUCLEOTIDE SEQUENCE [LARGE SCALE GENOMIC DNA]</scope>
    <source>
        <strain evidence="5 6">JCM 17158</strain>
    </source>
</reference>
<evidence type="ECO:0000259" key="4">
    <source>
        <dbReference type="PROSITE" id="PS51372"/>
    </source>
</evidence>
<dbReference type="GO" id="GO:0006355">
    <property type="term" value="P:regulation of DNA-templated transcription"/>
    <property type="evidence" value="ECO:0007669"/>
    <property type="project" value="InterPro"/>
</dbReference>
<dbReference type="AlphaFoldDB" id="A0A0R1JP92"/>
<gene>
    <name evidence="5" type="ORF">FD02_GL000458</name>
</gene>
<dbReference type="SUPFAM" id="SSF52794">
    <property type="entry name" value="PTS system IIB component-like"/>
    <property type="match status" value="1"/>
</dbReference>
<evidence type="ECO:0000256" key="1">
    <source>
        <dbReference type="ARBA" id="ARBA00022679"/>
    </source>
</evidence>
<keyword evidence="1" id="KW-0808">Transferase</keyword>
<dbReference type="SUPFAM" id="SSF55804">
    <property type="entry name" value="Phoshotransferase/anion transport protein"/>
    <property type="match status" value="1"/>
</dbReference>
<dbReference type="InterPro" id="IPR036095">
    <property type="entry name" value="PTS_EIIB-like_sf"/>
</dbReference>
<name>A0A0R1JP92_9LACO</name>
<dbReference type="Pfam" id="PF00359">
    <property type="entry name" value="PTS_EIIA_2"/>
    <property type="match status" value="1"/>
</dbReference>
<dbReference type="RefSeq" id="WP_054721480.1">
    <property type="nucleotide sequence ID" value="NZ_AZDJ01000032.1"/>
</dbReference>
<keyword evidence="2" id="KW-0677">Repeat</keyword>
<dbReference type="Proteomes" id="UP000051804">
    <property type="component" value="Unassembled WGS sequence"/>
</dbReference>
<feature type="domain" description="PTS EIIA type-2" evidence="3">
    <location>
        <begin position="515"/>
        <end position="658"/>
    </location>
</feature>
<dbReference type="Pfam" id="PF02302">
    <property type="entry name" value="PTS_IIB"/>
    <property type="match status" value="1"/>
</dbReference>
<dbReference type="InterPro" id="IPR036634">
    <property type="entry name" value="PRD_sf"/>
</dbReference>
<dbReference type="Gene3D" id="3.40.930.10">
    <property type="entry name" value="Mannitol-specific EII, Chain A"/>
    <property type="match status" value="1"/>
</dbReference>
<dbReference type="STRING" id="1291734.FD02_GL000458"/>
<protein>
    <submittedName>
        <fullName evidence="5">Uncharacterized protein</fullName>
    </submittedName>
</protein>
<evidence type="ECO:0000256" key="2">
    <source>
        <dbReference type="ARBA" id="ARBA00022737"/>
    </source>
</evidence>
<dbReference type="Pfam" id="PF00874">
    <property type="entry name" value="PRD"/>
    <property type="match status" value="1"/>
</dbReference>
<dbReference type="InterPro" id="IPR002178">
    <property type="entry name" value="PTS_EIIA_type-2_dom"/>
</dbReference>
<dbReference type="SUPFAM" id="SSF63520">
    <property type="entry name" value="PTS-regulatory domain, PRD"/>
    <property type="match status" value="1"/>
</dbReference>
<evidence type="ECO:0000259" key="3">
    <source>
        <dbReference type="PROSITE" id="PS51094"/>
    </source>
</evidence>
<dbReference type="PANTHER" id="PTHR30185">
    <property type="entry name" value="CRYPTIC BETA-GLUCOSIDE BGL OPERON ANTITERMINATOR"/>
    <property type="match status" value="1"/>
</dbReference>
<dbReference type="PANTHER" id="PTHR30185:SF12">
    <property type="entry name" value="TRANSCRIPTIONAL REGULATOR MANR"/>
    <property type="match status" value="1"/>
</dbReference>